<dbReference type="Proteomes" id="UP001209229">
    <property type="component" value="Unassembled WGS sequence"/>
</dbReference>
<dbReference type="Pfam" id="PF14060">
    <property type="entry name" value="DUF4252"/>
    <property type="match status" value="1"/>
</dbReference>
<reference evidence="1" key="1">
    <citation type="submission" date="2022-10" db="EMBL/GenBank/DDBJ databases">
        <authorList>
            <person name="Yu W.X."/>
        </authorList>
    </citation>
    <scope>NUCLEOTIDE SEQUENCE</scope>
    <source>
        <strain evidence="1">AAT</strain>
    </source>
</reference>
<keyword evidence="2" id="KW-1185">Reference proteome</keyword>
<protein>
    <submittedName>
        <fullName evidence="1">DUF4252 domain-containing protein</fullName>
    </submittedName>
</protein>
<accession>A0AAE3M1U9</accession>
<evidence type="ECO:0000313" key="2">
    <source>
        <dbReference type="Proteomes" id="UP001209229"/>
    </source>
</evidence>
<dbReference type="RefSeq" id="WP_301189313.1">
    <property type="nucleotide sequence ID" value="NZ_JAPDPJ010000006.1"/>
</dbReference>
<organism evidence="1 2">
    <name type="scientific">Plebeiibacterium sediminum</name>
    <dbReference type="NCBI Taxonomy" id="2992112"/>
    <lineage>
        <taxon>Bacteria</taxon>
        <taxon>Pseudomonadati</taxon>
        <taxon>Bacteroidota</taxon>
        <taxon>Bacteroidia</taxon>
        <taxon>Marinilabiliales</taxon>
        <taxon>Marinilabiliaceae</taxon>
        <taxon>Plebeiibacterium</taxon>
    </lineage>
</organism>
<comment type="caution">
    <text evidence="1">The sequence shown here is derived from an EMBL/GenBank/DDBJ whole genome shotgun (WGS) entry which is preliminary data.</text>
</comment>
<sequence length="165" mass="19442">MRTIMRFSILFVLVGFIQTSIFSQENISNKMFSYFRELDEVTYFSFSKNLIDIVDLDIDADDDEAAKKITGDLNEIKVVIYKPDFKPEKSFRDQAMKFLNKGDYDLVEEDDNDDDTEVWIHRKGKKIYECHVIFQGEQNGVLLSFFGDFNVKDVKKLKEKINDYK</sequence>
<dbReference type="AlphaFoldDB" id="A0AAE3M1U9"/>
<proteinExistence type="predicted"/>
<evidence type="ECO:0000313" key="1">
    <source>
        <dbReference type="EMBL" id="MCW3785741.1"/>
    </source>
</evidence>
<name>A0AAE3M1U9_9BACT</name>
<dbReference type="InterPro" id="IPR025348">
    <property type="entry name" value="DUF4252"/>
</dbReference>
<dbReference type="EMBL" id="JAPDPJ010000006">
    <property type="protein sequence ID" value="MCW3785741.1"/>
    <property type="molecule type" value="Genomic_DNA"/>
</dbReference>
<gene>
    <name evidence="1" type="ORF">OM075_04645</name>
</gene>